<evidence type="ECO:0000313" key="2">
    <source>
        <dbReference type="EMBL" id="GBP71143.1"/>
    </source>
</evidence>
<gene>
    <name evidence="2" type="ORF">EVAR_37238_1</name>
</gene>
<organism evidence="2 3">
    <name type="scientific">Eumeta variegata</name>
    <name type="common">Bagworm moth</name>
    <name type="synonym">Eumeta japonica</name>
    <dbReference type="NCBI Taxonomy" id="151549"/>
    <lineage>
        <taxon>Eukaryota</taxon>
        <taxon>Metazoa</taxon>
        <taxon>Ecdysozoa</taxon>
        <taxon>Arthropoda</taxon>
        <taxon>Hexapoda</taxon>
        <taxon>Insecta</taxon>
        <taxon>Pterygota</taxon>
        <taxon>Neoptera</taxon>
        <taxon>Endopterygota</taxon>
        <taxon>Lepidoptera</taxon>
        <taxon>Glossata</taxon>
        <taxon>Ditrysia</taxon>
        <taxon>Tineoidea</taxon>
        <taxon>Psychidae</taxon>
        <taxon>Oiketicinae</taxon>
        <taxon>Eumeta</taxon>
    </lineage>
</organism>
<evidence type="ECO:0000313" key="3">
    <source>
        <dbReference type="Proteomes" id="UP000299102"/>
    </source>
</evidence>
<comment type="caution">
    <text evidence="2">The sequence shown here is derived from an EMBL/GenBank/DDBJ whole genome shotgun (WGS) entry which is preliminary data.</text>
</comment>
<feature type="region of interest" description="Disordered" evidence="1">
    <location>
        <begin position="86"/>
        <end position="105"/>
    </location>
</feature>
<dbReference type="AlphaFoldDB" id="A0A4C1Y709"/>
<proteinExistence type="predicted"/>
<dbReference type="EMBL" id="BGZK01001098">
    <property type="protein sequence ID" value="GBP71143.1"/>
    <property type="molecule type" value="Genomic_DNA"/>
</dbReference>
<protein>
    <submittedName>
        <fullName evidence="2">Uncharacterized protein</fullName>
    </submittedName>
</protein>
<sequence length="105" mass="11446">MVKTNRPLRTVFISSGVCNTYGRARAHAAGRGCLNVVARPPRSPTAFAAGAVNDPPSSSTRPACSFHFRSQRITVSVVRYRLVRDRRAPVAPSPETPRTFHELAS</sequence>
<evidence type="ECO:0000256" key="1">
    <source>
        <dbReference type="SAM" id="MobiDB-lite"/>
    </source>
</evidence>
<keyword evidence="3" id="KW-1185">Reference proteome</keyword>
<accession>A0A4C1Y709</accession>
<reference evidence="2 3" key="1">
    <citation type="journal article" date="2019" name="Commun. Biol.">
        <title>The bagworm genome reveals a unique fibroin gene that provides high tensile strength.</title>
        <authorList>
            <person name="Kono N."/>
            <person name="Nakamura H."/>
            <person name="Ohtoshi R."/>
            <person name="Tomita M."/>
            <person name="Numata K."/>
            <person name="Arakawa K."/>
        </authorList>
    </citation>
    <scope>NUCLEOTIDE SEQUENCE [LARGE SCALE GENOMIC DNA]</scope>
</reference>
<dbReference type="Proteomes" id="UP000299102">
    <property type="component" value="Unassembled WGS sequence"/>
</dbReference>
<name>A0A4C1Y709_EUMVA</name>